<dbReference type="Proteomes" id="UP001519460">
    <property type="component" value="Unassembled WGS sequence"/>
</dbReference>
<dbReference type="AlphaFoldDB" id="A0ABD0LNV0"/>
<reference evidence="2 3" key="1">
    <citation type="journal article" date="2023" name="Sci. Data">
        <title>Genome assembly of the Korean intertidal mud-creeper Batillaria attramentaria.</title>
        <authorList>
            <person name="Patra A.K."/>
            <person name="Ho P.T."/>
            <person name="Jun S."/>
            <person name="Lee S.J."/>
            <person name="Kim Y."/>
            <person name="Won Y.J."/>
        </authorList>
    </citation>
    <scope>NUCLEOTIDE SEQUENCE [LARGE SCALE GENOMIC DNA]</scope>
    <source>
        <strain evidence="2">Wonlab-2016</strain>
    </source>
</reference>
<proteinExistence type="predicted"/>
<name>A0ABD0LNV0_9CAEN</name>
<gene>
    <name evidence="2" type="ORF">BaRGS_00007730</name>
</gene>
<organism evidence="2 3">
    <name type="scientific">Batillaria attramentaria</name>
    <dbReference type="NCBI Taxonomy" id="370345"/>
    <lineage>
        <taxon>Eukaryota</taxon>
        <taxon>Metazoa</taxon>
        <taxon>Spiralia</taxon>
        <taxon>Lophotrochozoa</taxon>
        <taxon>Mollusca</taxon>
        <taxon>Gastropoda</taxon>
        <taxon>Caenogastropoda</taxon>
        <taxon>Sorbeoconcha</taxon>
        <taxon>Cerithioidea</taxon>
        <taxon>Batillariidae</taxon>
        <taxon>Batillaria</taxon>
    </lineage>
</organism>
<evidence type="ECO:0000313" key="3">
    <source>
        <dbReference type="Proteomes" id="UP001519460"/>
    </source>
</evidence>
<protein>
    <submittedName>
        <fullName evidence="2">Uncharacterized protein</fullName>
    </submittedName>
</protein>
<sequence length="101" mass="11119">RSFSSPGKKSDPANGQSTKTELYQPKLFKPPMVEFWARLEWAWVLNTVARGSLIRLPVSTVGGVRLAANTRPVRQSSAGRQRFVPRAAQGGWLQHGSSSAR</sequence>
<evidence type="ECO:0000256" key="1">
    <source>
        <dbReference type="SAM" id="MobiDB-lite"/>
    </source>
</evidence>
<feature type="compositionally biased region" description="Polar residues" evidence="1">
    <location>
        <begin position="1"/>
        <end position="21"/>
    </location>
</feature>
<feature type="region of interest" description="Disordered" evidence="1">
    <location>
        <begin position="1"/>
        <end position="23"/>
    </location>
</feature>
<keyword evidence="3" id="KW-1185">Reference proteome</keyword>
<comment type="caution">
    <text evidence="2">The sequence shown here is derived from an EMBL/GenBank/DDBJ whole genome shotgun (WGS) entry which is preliminary data.</text>
</comment>
<dbReference type="EMBL" id="JACVVK020000034">
    <property type="protein sequence ID" value="KAK7500850.1"/>
    <property type="molecule type" value="Genomic_DNA"/>
</dbReference>
<accession>A0ABD0LNV0</accession>
<evidence type="ECO:0000313" key="2">
    <source>
        <dbReference type="EMBL" id="KAK7500850.1"/>
    </source>
</evidence>
<feature type="non-terminal residue" evidence="2">
    <location>
        <position position="1"/>
    </location>
</feature>